<dbReference type="EC" id="2.7.7.50" evidence="3"/>
<evidence type="ECO:0000256" key="6">
    <source>
        <dbReference type="ARBA" id="ARBA00023242"/>
    </source>
</evidence>
<dbReference type="Pfam" id="PF04959">
    <property type="entry name" value="ARS2"/>
    <property type="match status" value="1"/>
</dbReference>
<dbReference type="GO" id="GO:0031053">
    <property type="term" value="P:primary miRNA processing"/>
    <property type="evidence" value="ECO:0007669"/>
    <property type="project" value="TreeGrafter"/>
</dbReference>
<evidence type="ECO:0000256" key="5">
    <source>
        <dbReference type="ARBA" id="ARBA00023042"/>
    </source>
</evidence>
<reference evidence="10" key="1">
    <citation type="submission" date="2021-07" db="EMBL/GenBank/DDBJ databases">
        <title>Draft genome of Mortierella alpina, strain LL118, isolated from an aspen leaf litter sample.</title>
        <authorList>
            <person name="Yang S."/>
            <person name="Vinatzer B.A."/>
        </authorList>
    </citation>
    <scope>NUCLEOTIDE SEQUENCE</scope>
    <source>
        <strain evidence="10">LL118</strain>
    </source>
</reference>
<keyword evidence="7" id="KW-0479">Metal-binding</keyword>
<dbReference type="GO" id="GO:0006370">
    <property type="term" value="P:7-methylguanosine mRNA capping"/>
    <property type="evidence" value="ECO:0007669"/>
    <property type="project" value="UniProtKB-KW"/>
</dbReference>
<comment type="subcellular location">
    <subcellularLocation>
        <location evidence="1">Nucleus</location>
    </subcellularLocation>
</comment>
<dbReference type="GO" id="GO:0004484">
    <property type="term" value="F:mRNA guanylyltransferase activity"/>
    <property type="evidence" value="ECO:0007669"/>
    <property type="project" value="UniProtKB-EC"/>
</dbReference>
<dbReference type="PANTHER" id="PTHR13165">
    <property type="entry name" value="ARSENITE-RESISTANCE PROTEIN 2"/>
    <property type="match status" value="1"/>
</dbReference>
<feature type="compositionally biased region" description="Basic and acidic residues" evidence="8">
    <location>
        <begin position="483"/>
        <end position="518"/>
    </location>
</feature>
<evidence type="ECO:0000256" key="7">
    <source>
        <dbReference type="PROSITE-ProRule" id="PRU00042"/>
    </source>
</evidence>
<comment type="caution">
    <text evidence="10">The sequence shown here is derived from an EMBL/GenBank/DDBJ whole genome shotgun (WGS) entry which is preliminary data.</text>
</comment>
<dbReference type="SUPFAM" id="SSF50249">
    <property type="entry name" value="Nucleic acid-binding proteins"/>
    <property type="match status" value="1"/>
</dbReference>
<dbReference type="Pfam" id="PF03919">
    <property type="entry name" value="mRNA_cap_C"/>
    <property type="match status" value="1"/>
</dbReference>
<dbReference type="InterPro" id="IPR039727">
    <property type="entry name" value="SE/Ars2"/>
</dbReference>
<dbReference type="InterPro" id="IPR013846">
    <property type="entry name" value="mRNA_cap_enzyme_C"/>
</dbReference>
<keyword evidence="7" id="KW-0863">Zinc-finger</keyword>
<evidence type="ECO:0000256" key="8">
    <source>
        <dbReference type="SAM" id="MobiDB-lite"/>
    </source>
</evidence>
<dbReference type="CDD" id="cd07895">
    <property type="entry name" value="Adenylation_mRNA_capping"/>
    <property type="match status" value="1"/>
</dbReference>
<evidence type="ECO:0000256" key="1">
    <source>
        <dbReference type="ARBA" id="ARBA00004123"/>
    </source>
</evidence>
<dbReference type="InterPro" id="IPR007042">
    <property type="entry name" value="SERRATE/Ars2_C"/>
</dbReference>
<dbReference type="GO" id="GO:0008270">
    <property type="term" value="F:zinc ion binding"/>
    <property type="evidence" value="ECO:0007669"/>
    <property type="project" value="UniProtKB-KW"/>
</dbReference>
<dbReference type="Gene3D" id="3.30.470.30">
    <property type="entry name" value="DNA ligase/mRNA capping enzyme"/>
    <property type="match status" value="1"/>
</dbReference>
<dbReference type="InterPro" id="IPR001339">
    <property type="entry name" value="mRNA_cap_enzyme_adenylation"/>
</dbReference>
<evidence type="ECO:0000313" key="11">
    <source>
        <dbReference type="Proteomes" id="UP000717515"/>
    </source>
</evidence>
<dbReference type="PANTHER" id="PTHR13165:SF0">
    <property type="entry name" value="SERRATE RNA EFFECTOR MOLECULE HOMOLOG"/>
    <property type="match status" value="1"/>
</dbReference>
<sequence>MVTRNNIQRPKFNLQKLGRVRKQALKSNSTSYKSVVSTSIQHVRRISTKKEQQKRKALKHILDSALVKAGGVREATMKEAPGQKEEPVVVKAIPSGPGTTLGAPSGSLVSLREGRFRQWWTWMLFLVLTWVNPYPSAHAKGAQPVSFTRDTLRELQSENYFVSEKSDGVRVLLYCVLHENGQQQVFLIDRKNKFSYVPQLRFPVANELNVFHNDTIVDGELVADREPNGQYVVRYLAFDLLAYRGQSIVSKPLTSRLARLQCEFIGPYREMLKIANPQFIQSQPFKVSLKEMQLSYGIDRMFKEIIPNLKHGNDGLIFTSSVAPYIPSTNVKMLKWKPPSENTIDFRLTLESPPAGNNHNQKPQFVLHEWRGGQDYSRFGLMAVDDALWEQWQTTSTQLQNRVVEVSYSPGDQSWRFFRFRDDKEHGNHSSVVQKVVQSIRDGVEADEVRRICDSTGCLLKPDLCDLLFSTTQYEKRIAMPKDYYGRGDYSDDESGSRGRDKFRRERERSPEKDDFGRDKRRRKPSDSPEDRERRPKRNRSTSKDGDGEPGDRYIPNYERDGYNPAPRYNRPDHFGGRFDGPGGYGDYRGSRRRDDGYGDMDGPEPLHYSDMSQGWGKMDRVDDPMKLDRLISFKEYCEHLKNLDRASHRYKRYTDEELQARYATYREEFMAKQLSAFFSDHKEEAWFLEKYHPDSSKTRNDEARVLRRSLYATFIEDLAAGKYDNATCDEATAKKEAAALNDSKTEKASTDGDSSTLTDKDGDTKINGETDEDVWLYLRGVLPTVTRDSILERCKKIEGFVMLSLSEPHPLRELQRIGWIKFHKGTDVQQALTAMSEPATEDFQVVTAPHRPTRARYTHEIANTDTRIHADYELAVAIAKICDQNLASSLDMESEATVFDGVSLLQARLTDVILASDVAMEDGEQDAAAQAAMKRTTERRSLDLFIEYLRQVHLFCYYCGGDSDNVEEFTRKCSKHFRNPETKVLPNSTKGPVWVKNLEQKLNLKLKPPTEDEIVKLGGKSMEKAIVKFLQSKTQQDEPTKWRCKVCTKPFRGEEFVHKHIRTKHPDEIKTVENNILLFNNYILDPNHINPTAQQQPPPQPAGFGFGGPGPMYGAPPMPISFMPGAHPMGMPFINPGMGPMGQFPPSFMPPSFSASAGMTGTPMDQIPRIGFDIKRRGSKEENGDKSRGQKPDLAPPRPPASLMLDPRSRKVKSYVDLDAPAEGDIDAKYNLW</sequence>
<dbReference type="Proteomes" id="UP000717515">
    <property type="component" value="Unassembled WGS sequence"/>
</dbReference>
<feature type="compositionally biased region" description="Basic and acidic residues" evidence="8">
    <location>
        <begin position="525"/>
        <end position="534"/>
    </location>
</feature>
<dbReference type="InterPro" id="IPR021933">
    <property type="entry name" value="SERRATE/Ars2_N"/>
</dbReference>
<evidence type="ECO:0000256" key="3">
    <source>
        <dbReference type="ARBA" id="ARBA00012475"/>
    </source>
</evidence>
<dbReference type="EMBL" id="JAIFTL010000178">
    <property type="protein sequence ID" value="KAG9321867.1"/>
    <property type="molecule type" value="Genomic_DNA"/>
</dbReference>
<dbReference type="GO" id="GO:0016604">
    <property type="term" value="C:nuclear body"/>
    <property type="evidence" value="ECO:0007669"/>
    <property type="project" value="TreeGrafter"/>
</dbReference>
<proteinExistence type="inferred from homology"/>
<dbReference type="InterPro" id="IPR012340">
    <property type="entry name" value="NA-bd_OB-fold"/>
</dbReference>
<feature type="region of interest" description="Disordered" evidence="8">
    <location>
        <begin position="1177"/>
        <end position="1211"/>
    </location>
</feature>
<feature type="compositionally biased region" description="Basic and acidic residues" evidence="8">
    <location>
        <begin position="739"/>
        <end position="751"/>
    </location>
</feature>
<keyword evidence="6" id="KW-0539">Nucleus</keyword>
<feature type="region of interest" description="Disordered" evidence="8">
    <location>
        <begin position="739"/>
        <end position="766"/>
    </location>
</feature>
<feature type="domain" description="C2H2-type" evidence="9">
    <location>
        <begin position="1043"/>
        <end position="1071"/>
    </location>
</feature>
<protein>
    <recommendedName>
        <fullName evidence="3">mRNA guanylyltransferase</fullName>
        <ecNumber evidence="3">2.7.7.50</ecNumber>
    </recommendedName>
</protein>
<evidence type="ECO:0000256" key="4">
    <source>
        <dbReference type="ARBA" id="ARBA00022664"/>
    </source>
</evidence>
<keyword evidence="7" id="KW-0862">Zinc</keyword>
<dbReference type="SMART" id="SM01173">
    <property type="entry name" value="DUF4187"/>
    <property type="match status" value="1"/>
</dbReference>
<keyword evidence="5" id="KW-0506">mRNA capping</keyword>
<dbReference type="PROSITE" id="PS50157">
    <property type="entry name" value="ZINC_FINGER_C2H2_2"/>
    <property type="match status" value="1"/>
</dbReference>
<evidence type="ECO:0000259" key="9">
    <source>
        <dbReference type="PROSITE" id="PS50157"/>
    </source>
</evidence>
<dbReference type="AlphaFoldDB" id="A0A9P8A3Y6"/>
<feature type="compositionally biased region" description="Gly residues" evidence="8">
    <location>
        <begin position="578"/>
        <end position="587"/>
    </location>
</feature>
<accession>A0A9P8A3Y6</accession>
<name>A0A9P8A3Y6_MORAP</name>
<organism evidence="10 11">
    <name type="scientific">Mortierella alpina</name>
    <name type="common">Oleaginous fungus</name>
    <name type="synonym">Mortierella renispora</name>
    <dbReference type="NCBI Taxonomy" id="64518"/>
    <lineage>
        <taxon>Eukaryota</taxon>
        <taxon>Fungi</taxon>
        <taxon>Fungi incertae sedis</taxon>
        <taxon>Mucoromycota</taxon>
        <taxon>Mortierellomycotina</taxon>
        <taxon>Mortierellomycetes</taxon>
        <taxon>Mortierellales</taxon>
        <taxon>Mortierellaceae</taxon>
        <taxon>Mortierella</taxon>
    </lineage>
</organism>
<evidence type="ECO:0000256" key="2">
    <source>
        <dbReference type="ARBA" id="ARBA00005407"/>
    </source>
</evidence>
<dbReference type="Pfam" id="PF12066">
    <property type="entry name" value="SERRATE_Ars2_N"/>
    <property type="match status" value="1"/>
</dbReference>
<feature type="compositionally biased region" description="Basic and acidic residues" evidence="8">
    <location>
        <begin position="1177"/>
        <end position="1192"/>
    </location>
</feature>
<gene>
    <name evidence="10" type="ORF">KVV02_002203</name>
</gene>
<dbReference type="GO" id="GO:0005524">
    <property type="term" value="F:ATP binding"/>
    <property type="evidence" value="ECO:0007669"/>
    <property type="project" value="InterPro"/>
</dbReference>
<dbReference type="InterPro" id="IPR025239">
    <property type="entry name" value="DUF4187"/>
</dbReference>
<dbReference type="Gene3D" id="2.40.50.140">
    <property type="entry name" value="Nucleic acid-binding proteins"/>
    <property type="match status" value="1"/>
</dbReference>
<dbReference type="Pfam" id="PF01331">
    <property type="entry name" value="mRNA_cap_enzyme"/>
    <property type="match status" value="1"/>
</dbReference>
<dbReference type="PROSITE" id="PS00028">
    <property type="entry name" value="ZINC_FINGER_C2H2_1"/>
    <property type="match status" value="1"/>
</dbReference>
<feature type="region of interest" description="Disordered" evidence="8">
    <location>
        <begin position="483"/>
        <end position="601"/>
    </location>
</feature>
<comment type="similarity">
    <text evidence="2">Belongs to the ARS2 family.</text>
</comment>
<evidence type="ECO:0000313" key="10">
    <source>
        <dbReference type="EMBL" id="KAG9321867.1"/>
    </source>
</evidence>
<keyword evidence="4" id="KW-0507">mRNA processing</keyword>
<feature type="compositionally biased region" description="Basic and acidic residues" evidence="8">
    <location>
        <begin position="542"/>
        <end position="562"/>
    </location>
</feature>
<dbReference type="InterPro" id="IPR013087">
    <property type="entry name" value="Znf_C2H2_type"/>
</dbReference>
<dbReference type="SUPFAM" id="SSF56091">
    <property type="entry name" value="DNA ligase/mRNA capping enzyme, catalytic domain"/>
    <property type="match status" value="1"/>
</dbReference>